<sequence>MNRQSHNPLGLIAALDDAGEARGSLFWDDGEELDSHLNGHYVYDNYVCRAASATQDGSLTHDVTHNEYPEATDLKLDDIRIFGAPPNITSVKFIIHHEDWYQDPETHEIVIRNANIPFTSRFEIEWS</sequence>
<reference evidence="2" key="3">
    <citation type="submission" date="2015-06" db="UniProtKB">
        <authorList>
            <consortium name="EnsemblMetazoa"/>
        </authorList>
    </citation>
    <scope>IDENTIFICATION</scope>
</reference>
<dbReference type="Gene3D" id="2.60.40.1180">
    <property type="entry name" value="Golgi alpha-mannosidase II"/>
    <property type="match status" value="1"/>
</dbReference>
<name>R7U5P7_CAPTE</name>
<keyword evidence="3" id="KW-1185">Reference proteome</keyword>
<gene>
    <name evidence="1" type="ORF">CAPTEDRAFT_198513</name>
</gene>
<protein>
    <submittedName>
        <fullName evidence="1 2">Uncharacterized protein</fullName>
    </submittedName>
</protein>
<dbReference type="EnsemblMetazoa" id="CapteT198513">
    <property type="protein sequence ID" value="CapteP198513"/>
    <property type="gene ID" value="CapteG198513"/>
</dbReference>
<dbReference type="HOGENOM" id="CLU_1972575_0_0_1"/>
<dbReference type="OrthoDB" id="9836668at2759"/>
<organism evidence="1">
    <name type="scientific">Capitella teleta</name>
    <name type="common">Polychaete worm</name>
    <dbReference type="NCBI Taxonomy" id="283909"/>
    <lineage>
        <taxon>Eukaryota</taxon>
        <taxon>Metazoa</taxon>
        <taxon>Spiralia</taxon>
        <taxon>Lophotrochozoa</taxon>
        <taxon>Annelida</taxon>
        <taxon>Polychaeta</taxon>
        <taxon>Sedentaria</taxon>
        <taxon>Scolecida</taxon>
        <taxon>Capitellidae</taxon>
        <taxon>Capitella</taxon>
    </lineage>
</organism>
<accession>R7U5P7</accession>
<proteinExistence type="predicted"/>
<dbReference type="InterPro" id="IPR013780">
    <property type="entry name" value="Glyco_hydro_b"/>
</dbReference>
<dbReference type="AlphaFoldDB" id="R7U5P7"/>
<dbReference type="EMBL" id="AMQN01046644">
    <property type="status" value="NOT_ANNOTATED_CDS"/>
    <property type="molecule type" value="Genomic_DNA"/>
</dbReference>
<evidence type="ECO:0000313" key="2">
    <source>
        <dbReference type="EnsemblMetazoa" id="CapteP198513"/>
    </source>
</evidence>
<evidence type="ECO:0000313" key="1">
    <source>
        <dbReference type="EMBL" id="ELU01695.1"/>
    </source>
</evidence>
<evidence type="ECO:0000313" key="3">
    <source>
        <dbReference type="Proteomes" id="UP000014760"/>
    </source>
</evidence>
<reference evidence="3" key="1">
    <citation type="submission" date="2012-12" db="EMBL/GenBank/DDBJ databases">
        <authorList>
            <person name="Hellsten U."/>
            <person name="Grimwood J."/>
            <person name="Chapman J.A."/>
            <person name="Shapiro H."/>
            <person name="Aerts A."/>
            <person name="Otillar R.P."/>
            <person name="Terry A.Y."/>
            <person name="Boore J.L."/>
            <person name="Simakov O."/>
            <person name="Marletaz F."/>
            <person name="Cho S.-J."/>
            <person name="Edsinger-Gonzales E."/>
            <person name="Havlak P."/>
            <person name="Kuo D.-H."/>
            <person name="Larsson T."/>
            <person name="Lv J."/>
            <person name="Arendt D."/>
            <person name="Savage R."/>
            <person name="Osoegawa K."/>
            <person name="de Jong P."/>
            <person name="Lindberg D.R."/>
            <person name="Seaver E.C."/>
            <person name="Weisblat D.A."/>
            <person name="Putnam N.H."/>
            <person name="Grigoriev I.V."/>
            <person name="Rokhsar D.S."/>
        </authorList>
    </citation>
    <scope>NUCLEOTIDE SEQUENCE</scope>
    <source>
        <strain evidence="3">I ESC-2004</strain>
    </source>
</reference>
<dbReference type="EMBL" id="KB304782">
    <property type="protein sequence ID" value="ELU01695.1"/>
    <property type="molecule type" value="Genomic_DNA"/>
</dbReference>
<dbReference type="STRING" id="283909.R7U5P7"/>
<dbReference type="Proteomes" id="UP000014760">
    <property type="component" value="Unassembled WGS sequence"/>
</dbReference>
<reference evidence="1 3" key="2">
    <citation type="journal article" date="2013" name="Nature">
        <title>Insights into bilaterian evolution from three spiralian genomes.</title>
        <authorList>
            <person name="Simakov O."/>
            <person name="Marletaz F."/>
            <person name="Cho S.J."/>
            <person name="Edsinger-Gonzales E."/>
            <person name="Havlak P."/>
            <person name="Hellsten U."/>
            <person name="Kuo D.H."/>
            <person name="Larsson T."/>
            <person name="Lv J."/>
            <person name="Arendt D."/>
            <person name="Savage R."/>
            <person name="Osoegawa K."/>
            <person name="de Jong P."/>
            <person name="Grimwood J."/>
            <person name="Chapman J.A."/>
            <person name="Shapiro H."/>
            <person name="Aerts A."/>
            <person name="Otillar R.P."/>
            <person name="Terry A.Y."/>
            <person name="Boore J.L."/>
            <person name="Grigoriev I.V."/>
            <person name="Lindberg D.R."/>
            <person name="Seaver E.C."/>
            <person name="Weisblat D.A."/>
            <person name="Putnam N.H."/>
            <person name="Rokhsar D.S."/>
        </authorList>
    </citation>
    <scope>NUCLEOTIDE SEQUENCE</scope>
    <source>
        <strain evidence="1 3">I ESC-2004</strain>
    </source>
</reference>